<proteinExistence type="predicted"/>
<name>A0A4Y0BVN2_ANOFN</name>
<organism evidence="1">
    <name type="scientific">Anopheles funestus</name>
    <name type="common">African malaria mosquito</name>
    <dbReference type="NCBI Taxonomy" id="62324"/>
    <lineage>
        <taxon>Eukaryota</taxon>
        <taxon>Metazoa</taxon>
        <taxon>Ecdysozoa</taxon>
        <taxon>Arthropoda</taxon>
        <taxon>Hexapoda</taxon>
        <taxon>Insecta</taxon>
        <taxon>Pterygota</taxon>
        <taxon>Neoptera</taxon>
        <taxon>Endopterygota</taxon>
        <taxon>Diptera</taxon>
        <taxon>Nematocera</taxon>
        <taxon>Culicoidea</taxon>
        <taxon>Culicidae</taxon>
        <taxon>Anophelinae</taxon>
        <taxon>Anopheles</taxon>
    </lineage>
</organism>
<dbReference type="AlphaFoldDB" id="A0A4Y0BVN2"/>
<protein>
    <submittedName>
        <fullName evidence="1">Uncharacterized protein</fullName>
    </submittedName>
</protein>
<dbReference type="EnsemblMetazoa" id="AFUN021950-RA">
    <property type="protein sequence ID" value="AFUN021950-PA"/>
    <property type="gene ID" value="AFUN021950"/>
</dbReference>
<dbReference type="VEuPathDB" id="VectorBase:AFUN021950"/>
<sequence length="75" mass="8415">MLSRVGYQDSFRRLCSATAAGLSLIIKSSSATACSSRNRPCKDNTNKESIIFVIIQQKTFHHIHRYRAVCCKAHS</sequence>
<reference evidence="1" key="1">
    <citation type="submission" date="2020-05" db="UniProtKB">
        <authorList>
            <consortium name="EnsemblMetazoa"/>
        </authorList>
    </citation>
    <scope>IDENTIFICATION</scope>
    <source>
        <strain evidence="1">FUMOZ</strain>
    </source>
</reference>
<evidence type="ECO:0000313" key="1">
    <source>
        <dbReference type="EnsemblMetazoa" id="AFUN021950-PA"/>
    </source>
</evidence>
<accession>A0A4Y0BVN2</accession>